<dbReference type="GO" id="GO:0050163">
    <property type="term" value="F:oxaloacetate tautomerase activity"/>
    <property type="evidence" value="ECO:0007669"/>
    <property type="project" value="UniProtKB-ARBA"/>
</dbReference>
<dbReference type="Gene3D" id="3.90.850.10">
    <property type="entry name" value="Fumarylacetoacetase-like, C-terminal domain"/>
    <property type="match status" value="1"/>
</dbReference>
<dbReference type="EMBL" id="LSBJ02000011">
    <property type="protein sequence ID" value="OAQ59332.1"/>
    <property type="molecule type" value="Genomic_DNA"/>
</dbReference>
<dbReference type="OrthoDB" id="411064at2759"/>
<dbReference type="PANTHER" id="PTHR11820:SF100">
    <property type="entry name" value="FUMARYLACETOACETATE HYDROLASE FAMILY PROTEIN (AFU_ORTHOLOGUE AFUA_4G01490)"/>
    <property type="match status" value="1"/>
</dbReference>
<dbReference type="GO" id="GO:0046872">
    <property type="term" value="F:metal ion binding"/>
    <property type="evidence" value="ECO:0007669"/>
    <property type="project" value="UniProtKB-KW"/>
</dbReference>
<reference evidence="4 5" key="1">
    <citation type="journal article" date="2016" name="PLoS Pathog.">
        <title>Biosynthesis of antibiotic leucinostatins in bio-control fungus Purpureocillium lilacinum and their inhibition on phytophthora revealed by genome mining.</title>
        <authorList>
            <person name="Wang G."/>
            <person name="Liu Z."/>
            <person name="Lin R."/>
            <person name="Li E."/>
            <person name="Mao Z."/>
            <person name="Ling J."/>
            <person name="Yang Y."/>
            <person name="Yin W.B."/>
            <person name="Xie B."/>
        </authorList>
    </citation>
    <scope>NUCLEOTIDE SEQUENCE [LARGE SCALE GENOMIC DNA]</scope>
    <source>
        <strain evidence="4">170</strain>
    </source>
</reference>
<evidence type="ECO:0000313" key="5">
    <source>
        <dbReference type="Proteomes" id="UP000078397"/>
    </source>
</evidence>
<comment type="similarity">
    <text evidence="1">Belongs to the FAH family.</text>
</comment>
<dbReference type="GeneID" id="28852765"/>
<name>A0A179F1L4_METCM</name>
<feature type="domain" description="Fumarylacetoacetase-like C-terminal" evidence="3">
    <location>
        <begin position="82"/>
        <end position="293"/>
    </location>
</feature>
<sequence>MKVAWQRLIRFVATDGRVLHGEPILPSPGFDLGATTEDTKLQAKIIKGNDLYDVTGATTVTDEIVTVKKLLGPLTRSNVPIVRCIGLNYATHIAETGRKPPPFPFMFCKSSYTVHDHDANIVVPKVAQDNQADYEGELCVIIGKDAKDVSEEDALDYVAAYTVGNDISSRKLQRDPTLAGPVPQWGFSKGFDTFAPMGPVLVGSSLIPDPASLQLRTVVDGELRQSSRVDDLLFNIPYLVSYLSTGTTLEKGSVIMTGTPGGVGGGLKPPKFLVPGTVMEVNISDIGTLRNGVDFA</sequence>
<dbReference type="RefSeq" id="XP_018137356.1">
    <property type="nucleotide sequence ID" value="XM_018288771.1"/>
</dbReference>
<evidence type="ECO:0000259" key="3">
    <source>
        <dbReference type="Pfam" id="PF01557"/>
    </source>
</evidence>
<evidence type="ECO:0000313" key="4">
    <source>
        <dbReference type="EMBL" id="OAQ59332.1"/>
    </source>
</evidence>
<dbReference type="InterPro" id="IPR011234">
    <property type="entry name" value="Fumarylacetoacetase-like_C"/>
</dbReference>
<accession>A0A179F1L4</accession>
<dbReference type="STRING" id="1380566.A0A179F1L4"/>
<dbReference type="KEGG" id="pchm:VFPPC_10394"/>
<proteinExistence type="inferred from homology"/>
<evidence type="ECO:0000256" key="1">
    <source>
        <dbReference type="ARBA" id="ARBA00010211"/>
    </source>
</evidence>
<gene>
    <name evidence="4" type="ORF">VFPPC_10394</name>
</gene>
<dbReference type="FunFam" id="3.90.850.10:FF:000002">
    <property type="entry name" value="2-hydroxyhepta-2,4-diene-1,7-dioate isomerase"/>
    <property type="match status" value="1"/>
</dbReference>
<dbReference type="InterPro" id="IPR036663">
    <property type="entry name" value="Fumarylacetoacetase_C_sf"/>
</dbReference>
<comment type="caution">
    <text evidence="4">The sequence shown here is derived from an EMBL/GenBank/DDBJ whole genome shotgun (WGS) entry which is preliminary data.</text>
</comment>
<keyword evidence="5" id="KW-1185">Reference proteome</keyword>
<dbReference type="AlphaFoldDB" id="A0A179F1L4"/>
<dbReference type="GO" id="GO:0016787">
    <property type="term" value="F:hydrolase activity"/>
    <property type="evidence" value="ECO:0007669"/>
    <property type="project" value="UniProtKB-KW"/>
</dbReference>
<keyword evidence="2" id="KW-0479">Metal-binding</keyword>
<keyword evidence="4" id="KW-0378">Hydrolase</keyword>
<organism evidence="4 5">
    <name type="scientific">Pochonia chlamydosporia 170</name>
    <dbReference type="NCBI Taxonomy" id="1380566"/>
    <lineage>
        <taxon>Eukaryota</taxon>
        <taxon>Fungi</taxon>
        <taxon>Dikarya</taxon>
        <taxon>Ascomycota</taxon>
        <taxon>Pezizomycotina</taxon>
        <taxon>Sordariomycetes</taxon>
        <taxon>Hypocreomycetidae</taxon>
        <taxon>Hypocreales</taxon>
        <taxon>Clavicipitaceae</taxon>
        <taxon>Pochonia</taxon>
    </lineage>
</organism>
<dbReference type="SUPFAM" id="SSF56529">
    <property type="entry name" value="FAH"/>
    <property type="match status" value="1"/>
</dbReference>
<dbReference type="PANTHER" id="PTHR11820">
    <property type="entry name" value="ACYLPYRUVASE"/>
    <property type="match status" value="1"/>
</dbReference>
<dbReference type="Proteomes" id="UP000078397">
    <property type="component" value="Unassembled WGS sequence"/>
</dbReference>
<evidence type="ECO:0000256" key="2">
    <source>
        <dbReference type="ARBA" id="ARBA00022723"/>
    </source>
</evidence>
<dbReference type="GO" id="GO:0006107">
    <property type="term" value="P:oxaloacetate metabolic process"/>
    <property type="evidence" value="ECO:0007669"/>
    <property type="project" value="UniProtKB-ARBA"/>
</dbReference>
<dbReference type="Pfam" id="PF01557">
    <property type="entry name" value="FAA_hydrolase"/>
    <property type="match status" value="1"/>
</dbReference>
<protein>
    <submittedName>
        <fullName evidence="4">Fumarylacetoacetate hydrolase family protein</fullName>
    </submittedName>
</protein>